<dbReference type="GO" id="GO:0006412">
    <property type="term" value="P:translation"/>
    <property type="evidence" value="ECO:0007669"/>
    <property type="project" value="UniProtKB-UniRule"/>
</dbReference>
<dbReference type="GO" id="GO:0022625">
    <property type="term" value="C:cytosolic large ribosomal subunit"/>
    <property type="evidence" value="ECO:0007669"/>
    <property type="project" value="TreeGrafter"/>
</dbReference>
<dbReference type="Proteomes" id="UP000177126">
    <property type="component" value="Unassembled WGS sequence"/>
</dbReference>
<reference evidence="12 13" key="1">
    <citation type="journal article" date="2016" name="Nat. Commun.">
        <title>Thousands of microbial genomes shed light on interconnected biogeochemical processes in an aquifer system.</title>
        <authorList>
            <person name="Anantharaman K."/>
            <person name="Brown C.T."/>
            <person name="Hug L.A."/>
            <person name="Sharon I."/>
            <person name="Castelle C.J."/>
            <person name="Probst A.J."/>
            <person name="Thomas B.C."/>
            <person name="Singh A."/>
            <person name="Wilkins M.J."/>
            <person name="Karaoz U."/>
            <person name="Brodie E.L."/>
            <person name="Williams K.H."/>
            <person name="Hubbard S.S."/>
            <person name="Banfield J.F."/>
        </authorList>
    </citation>
    <scope>NUCLEOTIDE SEQUENCE [LARGE SCALE GENOMIC DNA]</scope>
</reference>
<evidence type="ECO:0000256" key="6">
    <source>
        <dbReference type="ARBA" id="ARBA00035207"/>
    </source>
</evidence>
<dbReference type="Gene3D" id="3.90.470.10">
    <property type="entry name" value="Ribosomal protein L22/L17"/>
    <property type="match status" value="1"/>
</dbReference>
<dbReference type="InterPro" id="IPR001063">
    <property type="entry name" value="Ribosomal_uL22"/>
</dbReference>
<keyword evidence="5 7" id="KW-0687">Ribonucleoprotein</keyword>
<comment type="similarity">
    <text evidence="1 7 8">Belongs to the universal ribosomal protein uL22 family.</text>
</comment>
<dbReference type="EMBL" id="MHNF01000055">
    <property type="protein sequence ID" value="OGZ39555.1"/>
    <property type="molecule type" value="Genomic_DNA"/>
</dbReference>
<evidence type="ECO:0000256" key="9">
    <source>
        <dbReference type="RuleBase" id="RU004006"/>
    </source>
</evidence>
<dbReference type="HAMAP" id="MF_01331_B">
    <property type="entry name" value="Ribosomal_uL22_B"/>
    <property type="match status" value="1"/>
</dbReference>
<comment type="function">
    <text evidence="7">The globular domain of the protein is located near the polypeptide exit tunnel on the outside of the subunit, while an extended beta-hairpin is found that lines the wall of the exit tunnel in the center of the 70S ribosome.</text>
</comment>
<comment type="caution">
    <text evidence="12">The sequence shown here is derived from an EMBL/GenBank/DDBJ whole genome shotgun (WGS) entry which is preliminary data.</text>
</comment>
<evidence type="ECO:0000256" key="2">
    <source>
        <dbReference type="ARBA" id="ARBA00022730"/>
    </source>
</evidence>
<comment type="function">
    <text evidence="7 10">This protein binds specifically to 23S rRNA; its binding is stimulated by other ribosomal proteins, e.g., L4, L17, and L20. It is important during the early stages of 50S assembly. It makes multiple contacts with different domains of the 23S rRNA in the assembled 50S subunit and ribosome.</text>
</comment>
<dbReference type="InterPro" id="IPR047867">
    <property type="entry name" value="Ribosomal_uL22_bac/org-type"/>
</dbReference>
<dbReference type="PANTHER" id="PTHR13501:SF8">
    <property type="entry name" value="LARGE RIBOSOMAL SUBUNIT PROTEIN UL22M"/>
    <property type="match status" value="1"/>
</dbReference>
<evidence type="ECO:0000313" key="13">
    <source>
        <dbReference type="Proteomes" id="UP000177126"/>
    </source>
</evidence>
<keyword evidence="3 7" id="KW-0694">RNA-binding</keyword>
<comment type="subunit">
    <text evidence="7 9">Part of the 50S ribosomal subunit.</text>
</comment>
<dbReference type="Pfam" id="PF00237">
    <property type="entry name" value="Ribosomal_L22"/>
    <property type="match status" value="1"/>
</dbReference>
<gene>
    <name evidence="7" type="primary">rplV</name>
    <name evidence="12" type="ORF">A3B04_00450</name>
</gene>
<protein>
    <recommendedName>
        <fullName evidence="6 7">Large ribosomal subunit protein uL22</fullName>
    </recommendedName>
</protein>
<proteinExistence type="inferred from homology"/>
<evidence type="ECO:0000256" key="4">
    <source>
        <dbReference type="ARBA" id="ARBA00022980"/>
    </source>
</evidence>
<evidence type="ECO:0000256" key="10">
    <source>
        <dbReference type="RuleBase" id="RU004008"/>
    </source>
</evidence>
<evidence type="ECO:0000256" key="1">
    <source>
        <dbReference type="ARBA" id="ARBA00009451"/>
    </source>
</evidence>
<keyword evidence="2 7" id="KW-0699">rRNA-binding</keyword>
<dbReference type="InterPro" id="IPR005727">
    <property type="entry name" value="Ribosomal_uL22_bac/chlpt-type"/>
</dbReference>
<dbReference type="NCBIfam" id="TIGR01044">
    <property type="entry name" value="rplV_bact"/>
    <property type="match status" value="1"/>
</dbReference>
<evidence type="ECO:0000256" key="11">
    <source>
        <dbReference type="SAM" id="MobiDB-lite"/>
    </source>
</evidence>
<organism evidence="12 13">
    <name type="scientific">Candidatus Portnoybacteria bacterium RIFCSPLOWO2_02_FULL_39_11</name>
    <dbReference type="NCBI Taxonomy" id="1802001"/>
    <lineage>
        <taxon>Bacteria</taxon>
        <taxon>Candidatus Portnoyibacteriota</taxon>
    </lineage>
</organism>
<feature type="compositionally biased region" description="Basic and acidic residues" evidence="11">
    <location>
        <begin position="134"/>
        <end position="145"/>
    </location>
</feature>
<evidence type="ECO:0000256" key="8">
    <source>
        <dbReference type="RuleBase" id="RU004005"/>
    </source>
</evidence>
<accession>A0A1G2FN99</accession>
<evidence type="ECO:0000256" key="5">
    <source>
        <dbReference type="ARBA" id="ARBA00023274"/>
    </source>
</evidence>
<evidence type="ECO:0000313" key="12">
    <source>
        <dbReference type="EMBL" id="OGZ39555.1"/>
    </source>
</evidence>
<feature type="region of interest" description="Disordered" evidence="11">
    <location>
        <begin position="134"/>
        <end position="188"/>
    </location>
</feature>
<evidence type="ECO:0000256" key="7">
    <source>
        <dbReference type="HAMAP-Rule" id="MF_01331"/>
    </source>
</evidence>
<dbReference type="CDD" id="cd00336">
    <property type="entry name" value="Ribosomal_L22"/>
    <property type="match status" value="1"/>
</dbReference>
<dbReference type="SUPFAM" id="SSF54843">
    <property type="entry name" value="Ribosomal protein L22"/>
    <property type="match status" value="1"/>
</dbReference>
<dbReference type="AlphaFoldDB" id="A0A1G2FN99"/>
<name>A0A1G2FN99_9BACT</name>
<dbReference type="PANTHER" id="PTHR13501">
    <property type="entry name" value="CHLOROPLAST 50S RIBOSOMAL PROTEIN L22-RELATED"/>
    <property type="match status" value="1"/>
</dbReference>
<keyword evidence="4 7" id="KW-0689">Ribosomal protein</keyword>
<dbReference type="GO" id="GO:0019843">
    <property type="term" value="F:rRNA binding"/>
    <property type="evidence" value="ECO:0007669"/>
    <property type="project" value="UniProtKB-UniRule"/>
</dbReference>
<sequence length="188" mass="20656">MQIKASLKNIRMAPRKVRLTANLIKGMSAPRAKAQLAFLVKKPASLILKLVNSAIANAKHNFDIEANNLFVKAITVEAGATLKRWMPRAMGRASAIRKRTCSVILVLDELAPGSGKKKAAPEIDILKADEVLPEIKERETTKELPAKTLKPPGPAPARPHGASSKSKEKNFSRQTFGNIKKMFRRKSI</sequence>
<dbReference type="GO" id="GO:0003735">
    <property type="term" value="F:structural constituent of ribosome"/>
    <property type="evidence" value="ECO:0007669"/>
    <property type="project" value="InterPro"/>
</dbReference>
<evidence type="ECO:0000256" key="3">
    <source>
        <dbReference type="ARBA" id="ARBA00022884"/>
    </source>
</evidence>
<dbReference type="InterPro" id="IPR036394">
    <property type="entry name" value="Ribosomal_uL22_sf"/>
</dbReference>